<protein>
    <submittedName>
        <fullName evidence="2">Alpha/beta hydrolase</fullName>
    </submittedName>
</protein>
<feature type="domain" description="AB hydrolase-1" evidence="1">
    <location>
        <begin position="72"/>
        <end position="179"/>
    </location>
</feature>
<dbReference type="InterPro" id="IPR000073">
    <property type="entry name" value="AB_hydrolase_1"/>
</dbReference>
<evidence type="ECO:0000313" key="2">
    <source>
        <dbReference type="EMBL" id="GAA2353930.1"/>
    </source>
</evidence>
<reference evidence="2 3" key="1">
    <citation type="journal article" date="2019" name="Int. J. Syst. Evol. Microbiol.">
        <title>The Global Catalogue of Microorganisms (GCM) 10K type strain sequencing project: providing services to taxonomists for standard genome sequencing and annotation.</title>
        <authorList>
            <consortium name="The Broad Institute Genomics Platform"/>
            <consortium name="The Broad Institute Genome Sequencing Center for Infectious Disease"/>
            <person name="Wu L."/>
            <person name="Ma J."/>
        </authorList>
    </citation>
    <scope>NUCLEOTIDE SEQUENCE [LARGE SCALE GENOMIC DNA]</scope>
    <source>
        <strain evidence="2 3">JCM 3272</strain>
    </source>
</reference>
<keyword evidence="3" id="KW-1185">Reference proteome</keyword>
<evidence type="ECO:0000259" key="1">
    <source>
        <dbReference type="Pfam" id="PF00561"/>
    </source>
</evidence>
<dbReference type="RefSeq" id="WP_344614480.1">
    <property type="nucleotide sequence ID" value="NZ_BAAARV010000033.1"/>
</dbReference>
<dbReference type="InterPro" id="IPR029058">
    <property type="entry name" value="AB_hydrolase_fold"/>
</dbReference>
<dbReference type="Pfam" id="PF00561">
    <property type="entry name" value="Abhydrolase_1"/>
    <property type="match status" value="1"/>
</dbReference>
<dbReference type="Gene3D" id="3.40.50.1820">
    <property type="entry name" value="alpha/beta hydrolase"/>
    <property type="match status" value="1"/>
</dbReference>
<dbReference type="PANTHER" id="PTHR43194">
    <property type="entry name" value="HYDROLASE ALPHA/BETA FOLD FAMILY"/>
    <property type="match status" value="1"/>
</dbReference>
<organism evidence="2 3">
    <name type="scientific">Dactylosporangium salmoneum</name>
    <dbReference type="NCBI Taxonomy" id="53361"/>
    <lineage>
        <taxon>Bacteria</taxon>
        <taxon>Bacillati</taxon>
        <taxon>Actinomycetota</taxon>
        <taxon>Actinomycetes</taxon>
        <taxon>Micromonosporales</taxon>
        <taxon>Micromonosporaceae</taxon>
        <taxon>Dactylosporangium</taxon>
    </lineage>
</organism>
<keyword evidence="2" id="KW-0378">Hydrolase</keyword>
<sequence length="353" mass="39086">MSVVATTATTAITAAAVLAAGSVPLAYRAVLQRRRAAAARIDAPNKVVESRYVTIGGVEQWLQIRGEDRANPVLLVVHGGPGSPYSVFTPVLREWEKHFTVVHWDRRGAGRTLRRNGFHPEEITFERMVDDGIEVAEFLRGHLGQEKITLFAGSMGTIVGLPMVQRRPDLFHAYVGTDFYVNMVDNERTGRQETLERLRAAGNAKGVAALEALDPDPRTWDVKAWGTRMQWSMGTDPITGNGALKNLFALLLTKPDYSLGDVAAWLKGFNKTRDTMFEQFMRFDARALGLRYEVPFFLFQGASDVVTLTGPAVEFFNEVDAPQKELVLIEGASHFAAFTQPAAFLDALREVKC</sequence>
<dbReference type="Proteomes" id="UP001501444">
    <property type="component" value="Unassembled WGS sequence"/>
</dbReference>
<comment type="caution">
    <text evidence="2">The sequence shown here is derived from an EMBL/GenBank/DDBJ whole genome shotgun (WGS) entry which is preliminary data.</text>
</comment>
<name>A0ABN3GKM9_9ACTN</name>
<gene>
    <name evidence="2" type="ORF">GCM10010170_045640</name>
</gene>
<dbReference type="EMBL" id="BAAARV010000033">
    <property type="protein sequence ID" value="GAA2353930.1"/>
    <property type="molecule type" value="Genomic_DNA"/>
</dbReference>
<evidence type="ECO:0000313" key="3">
    <source>
        <dbReference type="Proteomes" id="UP001501444"/>
    </source>
</evidence>
<dbReference type="InterPro" id="IPR050228">
    <property type="entry name" value="Carboxylesterase_BioH"/>
</dbReference>
<dbReference type="GO" id="GO:0016787">
    <property type="term" value="F:hydrolase activity"/>
    <property type="evidence" value="ECO:0007669"/>
    <property type="project" value="UniProtKB-KW"/>
</dbReference>
<accession>A0ABN3GKM9</accession>
<dbReference type="SUPFAM" id="SSF53474">
    <property type="entry name" value="alpha/beta-Hydrolases"/>
    <property type="match status" value="1"/>
</dbReference>
<proteinExistence type="predicted"/>
<dbReference type="PANTHER" id="PTHR43194:SF2">
    <property type="entry name" value="PEROXISOMAL MEMBRANE PROTEIN LPX1"/>
    <property type="match status" value="1"/>
</dbReference>